<feature type="transmembrane region" description="Helical" evidence="2">
    <location>
        <begin position="6"/>
        <end position="23"/>
    </location>
</feature>
<dbReference type="EMBL" id="CP036280">
    <property type="protein sequence ID" value="QDU71989.1"/>
    <property type="molecule type" value="Genomic_DNA"/>
</dbReference>
<keyword evidence="5" id="KW-1185">Reference proteome</keyword>
<name>A0A518BYD1_9BACT</name>
<dbReference type="OrthoDB" id="9806525at2"/>
<accession>A0A518BYD1</accession>
<keyword evidence="4" id="KW-0328">Glycosyltransferase</keyword>
<evidence type="ECO:0000256" key="1">
    <source>
        <dbReference type="SAM" id="MobiDB-lite"/>
    </source>
</evidence>
<feature type="domain" description="Glycosyltransferase 2-like" evidence="3">
    <location>
        <begin position="58"/>
        <end position="202"/>
    </location>
</feature>
<dbReference type="RefSeq" id="WP_145446178.1">
    <property type="nucleotide sequence ID" value="NZ_CP036280.1"/>
</dbReference>
<dbReference type="CDD" id="cd06423">
    <property type="entry name" value="CESA_like"/>
    <property type="match status" value="1"/>
</dbReference>
<evidence type="ECO:0000313" key="5">
    <source>
        <dbReference type="Proteomes" id="UP000320386"/>
    </source>
</evidence>
<keyword evidence="2" id="KW-0472">Membrane</keyword>
<dbReference type="KEGG" id="mcad:Pan265_18480"/>
<dbReference type="Pfam" id="PF00535">
    <property type="entry name" value="Glycos_transf_2"/>
    <property type="match status" value="1"/>
</dbReference>
<dbReference type="Gene3D" id="3.90.550.10">
    <property type="entry name" value="Spore Coat Polysaccharide Biosynthesis Protein SpsA, Chain A"/>
    <property type="match status" value="1"/>
</dbReference>
<dbReference type="GO" id="GO:0016757">
    <property type="term" value="F:glycosyltransferase activity"/>
    <property type="evidence" value="ECO:0007669"/>
    <property type="project" value="UniProtKB-KW"/>
</dbReference>
<feature type="region of interest" description="Disordered" evidence="1">
    <location>
        <begin position="32"/>
        <end position="51"/>
    </location>
</feature>
<reference evidence="4 5" key="1">
    <citation type="submission" date="2019-02" db="EMBL/GenBank/DDBJ databases">
        <title>Deep-cultivation of Planctomycetes and their phenomic and genomic characterization uncovers novel biology.</title>
        <authorList>
            <person name="Wiegand S."/>
            <person name="Jogler M."/>
            <person name="Boedeker C."/>
            <person name="Pinto D."/>
            <person name="Vollmers J."/>
            <person name="Rivas-Marin E."/>
            <person name="Kohn T."/>
            <person name="Peeters S.H."/>
            <person name="Heuer A."/>
            <person name="Rast P."/>
            <person name="Oberbeckmann S."/>
            <person name="Bunk B."/>
            <person name="Jeske O."/>
            <person name="Meyerdierks A."/>
            <person name="Storesund J.E."/>
            <person name="Kallscheuer N."/>
            <person name="Luecker S."/>
            <person name="Lage O.M."/>
            <person name="Pohl T."/>
            <person name="Merkel B.J."/>
            <person name="Hornburger P."/>
            <person name="Mueller R.-W."/>
            <person name="Bruemmer F."/>
            <person name="Labrenz M."/>
            <person name="Spormann A.M."/>
            <person name="Op den Camp H."/>
            <person name="Overmann J."/>
            <person name="Amann R."/>
            <person name="Jetten M.S.M."/>
            <person name="Mascher T."/>
            <person name="Medema M.H."/>
            <person name="Devos D.P."/>
            <person name="Kaster A.-K."/>
            <person name="Ovreas L."/>
            <person name="Rohde M."/>
            <person name="Galperin M.Y."/>
            <person name="Jogler C."/>
        </authorList>
    </citation>
    <scope>NUCLEOTIDE SEQUENCE [LARGE SCALE GENOMIC DNA]</scope>
    <source>
        <strain evidence="4 5">Pan265</strain>
    </source>
</reference>
<dbReference type="PANTHER" id="PTHR43646">
    <property type="entry name" value="GLYCOSYLTRANSFERASE"/>
    <property type="match status" value="1"/>
</dbReference>
<dbReference type="Proteomes" id="UP000320386">
    <property type="component" value="Chromosome"/>
</dbReference>
<proteinExistence type="predicted"/>
<dbReference type="EC" id="2.4.1.-" evidence="4"/>
<feature type="transmembrane region" description="Helical" evidence="2">
    <location>
        <begin position="369"/>
        <end position="387"/>
    </location>
</feature>
<organism evidence="4 5">
    <name type="scientific">Mucisphaera calidilacus</name>
    <dbReference type="NCBI Taxonomy" id="2527982"/>
    <lineage>
        <taxon>Bacteria</taxon>
        <taxon>Pseudomonadati</taxon>
        <taxon>Planctomycetota</taxon>
        <taxon>Phycisphaerae</taxon>
        <taxon>Phycisphaerales</taxon>
        <taxon>Phycisphaeraceae</taxon>
        <taxon>Mucisphaera</taxon>
    </lineage>
</organism>
<dbReference type="SUPFAM" id="SSF53448">
    <property type="entry name" value="Nucleotide-diphospho-sugar transferases"/>
    <property type="match status" value="1"/>
</dbReference>
<keyword evidence="2" id="KW-1133">Transmembrane helix</keyword>
<evidence type="ECO:0000259" key="3">
    <source>
        <dbReference type="Pfam" id="PF00535"/>
    </source>
</evidence>
<gene>
    <name evidence="4" type="primary">crtQ_2</name>
    <name evidence="4" type="ORF">Pan265_18480</name>
</gene>
<feature type="transmembrane region" description="Helical" evidence="2">
    <location>
        <begin position="306"/>
        <end position="331"/>
    </location>
</feature>
<keyword evidence="4" id="KW-0808">Transferase</keyword>
<dbReference type="AlphaFoldDB" id="A0A518BYD1"/>
<protein>
    <submittedName>
        <fullName evidence="4">4,4'-diaponeurosporenoate glycosyltransferase</fullName>
        <ecNumber evidence="4">2.4.1.-</ecNumber>
    </submittedName>
</protein>
<evidence type="ECO:0000313" key="4">
    <source>
        <dbReference type="EMBL" id="QDU71989.1"/>
    </source>
</evidence>
<dbReference type="InterPro" id="IPR029044">
    <property type="entry name" value="Nucleotide-diphossugar_trans"/>
</dbReference>
<feature type="transmembrane region" description="Helical" evidence="2">
    <location>
        <begin position="337"/>
        <end position="357"/>
    </location>
</feature>
<dbReference type="InterPro" id="IPR001173">
    <property type="entry name" value="Glyco_trans_2-like"/>
</dbReference>
<sequence length="411" mass="46188">MTLLAALWWTWTLALAGATLLWLRVNTSDTHRSNTRYQVEPPAPDEDTDDNLPPVALLVPARNEAEHLPETLESLCRQNYPDLTLVFVDDDSTDDTAKLADQLAQRYPHLHVLHNQQAPPPGWVGKPHALYRGYQHLRQIEAAGAWQATWLCFTDADIHWHPDCLRAAIRHAQQHDADLVGLYPGLRFGTWVEAVVQTQLILALAVLFPVDKAMDPKVDETLIGGAFILTRRDNYDAIGGHEAVHNFVVEDLALGRRLKKNGARVRLAAARDLLWCRMYNGWLDLWEGLTKNAYAGLRYNPFRVTFLILCTFTFNILPALSIIPSAIAWYLTRDPAFAWPTLLALAANLLGTSALNASRIFARLPWHHALTLPVGSAIYLAIILASVRDYYFGGNHWKGRTYGTDVKKRGV</sequence>
<evidence type="ECO:0000256" key="2">
    <source>
        <dbReference type="SAM" id="Phobius"/>
    </source>
</evidence>
<dbReference type="PANTHER" id="PTHR43646:SF3">
    <property type="entry name" value="SLR1566 PROTEIN"/>
    <property type="match status" value="1"/>
</dbReference>
<keyword evidence="2" id="KW-0812">Transmembrane</keyword>